<evidence type="ECO:0000313" key="2">
    <source>
        <dbReference type="Proteomes" id="UP000189295"/>
    </source>
</evidence>
<protein>
    <recommendedName>
        <fullName evidence="3">CSD domain-containing protein</fullName>
    </recommendedName>
</protein>
<name>A0A1V2K3F8_PSECE</name>
<proteinExistence type="predicted"/>
<dbReference type="OrthoDB" id="9801414at2"/>
<gene>
    <name evidence="1" type="ORF">BLL36_19290</name>
</gene>
<sequence length="65" mass="7090">MAYGTVSVVDTNNYFVMVTPDQGGGDVTLDRQILQGAGITIDDLKKDDRVSFDLVSGSVRNLRRV</sequence>
<comment type="caution">
    <text evidence="1">The sequence shown here is derived from an EMBL/GenBank/DDBJ whole genome shotgun (WGS) entry which is preliminary data.</text>
</comment>
<dbReference type="Gene3D" id="2.40.50.140">
    <property type="entry name" value="Nucleic acid-binding proteins"/>
    <property type="match status" value="1"/>
</dbReference>
<accession>A0A1V2K3F8</accession>
<reference evidence="1 2" key="1">
    <citation type="submission" date="2016-10" db="EMBL/GenBank/DDBJ databases">
        <title>Pseudomonas lactis sp. nov. and Pseudomonas paralactis sp. nov., isolated from bovine raw milk.</title>
        <authorList>
            <person name="Von Neubeck M."/>
            <person name="Huptas C."/>
            <person name="Glueck C."/>
            <person name="Krewinkel M."/>
            <person name="Stoeckel M."/>
            <person name="Stressler T."/>
            <person name="Fischer L."/>
            <person name="Hinrichs J."/>
            <person name="Scherer S."/>
            <person name="Wenning M."/>
        </authorList>
    </citation>
    <scope>NUCLEOTIDE SEQUENCE [LARGE SCALE GENOMIC DNA]</scope>
    <source>
        <strain evidence="1 2">DSM 17516</strain>
    </source>
</reference>
<dbReference type="EMBL" id="MNPW01000009">
    <property type="protein sequence ID" value="ONH52228.1"/>
    <property type="molecule type" value="Genomic_DNA"/>
</dbReference>
<dbReference type="Proteomes" id="UP000189295">
    <property type="component" value="Unassembled WGS sequence"/>
</dbReference>
<dbReference type="RefSeq" id="WP_076953001.1">
    <property type="nucleotide sequence ID" value="NZ_MNPW01000009.1"/>
</dbReference>
<dbReference type="AlphaFoldDB" id="A0A1V2K3F8"/>
<evidence type="ECO:0000313" key="1">
    <source>
        <dbReference type="EMBL" id="ONH52228.1"/>
    </source>
</evidence>
<evidence type="ECO:0008006" key="3">
    <source>
        <dbReference type="Google" id="ProtNLM"/>
    </source>
</evidence>
<dbReference type="InterPro" id="IPR012340">
    <property type="entry name" value="NA-bd_OB-fold"/>
</dbReference>
<organism evidence="1 2">
    <name type="scientific">Pseudomonas cedrina subsp. cedrina</name>
    <dbReference type="NCBI Taxonomy" id="76762"/>
    <lineage>
        <taxon>Bacteria</taxon>
        <taxon>Pseudomonadati</taxon>
        <taxon>Pseudomonadota</taxon>
        <taxon>Gammaproteobacteria</taxon>
        <taxon>Pseudomonadales</taxon>
        <taxon>Pseudomonadaceae</taxon>
        <taxon>Pseudomonas</taxon>
    </lineage>
</organism>